<name>A0A4Y2UFK4_ARAVE</name>
<dbReference type="GO" id="GO:0005634">
    <property type="term" value="C:nucleus"/>
    <property type="evidence" value="ECO:0007669"/>
    <property type="project" value="UniProtKB-SubCell"/>
</dbReference>
<dbReference type="EMBL" id="BGPR01035822">
    <property type="protein sequence ID" value="GBO10831.1"/>
    <property type="molecule type" value="Genomic_DNA"/>
</dbReference>
<organism evidence="2 3">
    <name type="scientific">Araneus ventricosus</name>
    <name type="common">Orbweaver spider</name>
    <name type="synonym">Epeira ventricosa</name>
    <dbReference type="NCBI Taxonomy" id="182803"/>
    <lineage>
        <taxon>Eukaryota</taxon>
        <taxon>Metazoa</taxon>
        <taxon>Ecdysozoa</taxon>
        <taxon>Arthropoda</taxon>
        <taxon>Chelicerata</taxon>
        <taxon>Arachnida</taxon>
        <taxon>Araneae</taxon>
        <taxon>Araneomorphae</taxon>
        <taxon>Entelegynae</taxon>
        <taxon>Araneoidea</taxon>
        <taxon>Araneidae</taxon>
        <taxon>Araneus</taxon>
    </lineage>
</organism>
<proteinExistence type="predicted"/>
<dbReference type="Proteomes" id="UP000499080">
    <property type="component" value="Unassembled WGS sequence"/>
</dbReference>
<dbReference type="InterPro" id="IPR009057">
    <property type="entry name" value="Homeodomain-like_sf"/>
</dbReference>
<dbReference type="InterPro" id="IPR052709">
    <property type="entry name" value="Transposase-MT_Hybrid"/>
</dbReference>
<sequence length="121" mass="14310">MLYQVYRTDAVSRKCVYDWFKHFREEKETMDNAPHSGRPSTSVTTDNIERVRQTLLQNRRLSLRWISEELEINKDSVSTIIHKDLGKYKICSHFMPHSLTDEHPTGSPTVLQEWEMKSVSR</sequence>
<comment type="caution">
    <text evidence="2">The sequence shown here is derived from an EMBL/GenBank/DDBJ whole genome shotgun (WGS) entry which is preliminary data.</text>
</comment>
<dbReference type="OrthoDB" id="6433839at2759"/>
<evidence type="ECO:0008006" key="4">
    <source>
        <dbReference type="Google" id="ProtNLM"/>
    </source>
</evidence>
<dbReference type="PANTHER" id="PTHR46060">
    <property type="entry name" value="MARINER MOS1 TRANSPOSASE-LIKE PROTEIN"/>
    <property type="match status" value="1"/>
</dbReference>
<gene>
    <name evidence="2" type="ORF">AVEN_75452_1</name>
</gene>
<dbReference type="PANTHER" id="PTHR46060:SF1">
    <property type="entry name" value="MARINER MOS1 TRANSPOSASE-LIKE PROTEIN"/>
    <property type="match status" value="1"/>
</dbReference>
<comment type="subcellular location">
    <subcellularLocation>
        <location evidence="1">Nucleus</location>
    </subcellularLocation>
</comment>
<keyword evidence="3" id="KW-1185">Reference proteome</keyword>
<evidence type="ECO:0000256" key="1">
    <source>
        <dbReference type="ARBA" id="ARBA00004123"/>
    </source>
</evidence>
<evidence type="ECO:0000313" key="3">
    <source>
        <dbReference type="Proteomes" id="UP000499080"/>
    </source>
</evidence>
<dbReference type="SUPFAM" id="SSF46689">
    <property type="entry name" value="Homeodomain-like"/>
    <property type="match status" value="1"/>
</dbReference>
<protein>
    <recommendedName>
        <fullName evidence="4">Mos1 transposase HTH domain-containing protein</fullName>
    </recommendedName>
</protein>
<dbReference type="AlphaFoldDB" id="A0A4Y2UFK4"/>
<evidence type="ECO:0000313" key="2">
    <source>
        <dbReference type="EMBL" id="GBO10831.1"/>
    </source>
</evidence>
<reference evidence="2 3" key="1">
    <citation type="journal article" date="2019" name="Sci. Rep.">
        <title>Orb-weaving spider Araneus ventricosus genome elucidates the spidroin gene catalogue.</title>
        <authorList>
            <person name="Kono N."/>
            <person name="Nakamura H."/>
            <person name="Ohtoshi R."/>
            <person name="Moran D.A.P."/>
            <person name="Shinohara A."/>
            <person name="Yoshida Y."/>
            <person name="Fujiwara M."/>
            <person name="Mori M."/>
            <person name="Tomita M."/>
            <person name="Arakawa K."/>
        </authorList>
    </citation>
    <scope>NUCLEOTIDE SEQUENCE [LARGE SCALE GENOMIC DNA]</scope>
</reference>
<accession>A0A4Y2UFK4</accession>